<dbReference type="EMBL" id="PEYU01000093">
    <property type="protein sequence ID" value="PIS22045.1"/>
    <property type="molecule type" value="Genomic_DNA"/>
</dbReference>
<evidence type="ECO:0000256" key="1">
    <source>
        <dbReference type="ARBA" id="ARBA00004141"/>
    </source>
</evidence>
<keyword evidence="4 9" id="KW-0812">Transmembrane</keyword>
<evidence type="ECO:0000256" key="3">
    <source>
        <dbReference type="ARBA" id="ARBA00022448"/>
    </source>
</evidence>
<dbReference type="AlphaFoldDB" id="A0A2H0XB51"/>
<name>A0A2H0XB51_UNCKA</name>
<dbReference type="InterPro" id="IPR004692">
    <property type="entry name" value="SecG"/>
</dbReference>
<dbReference type="GO" id="GO:0015450">
    <property type="term" value="F:protein-transporting ATPase activity"/>
    <property type="evidence" value="ECO:0007669"/>
    <property type="project" value="UniProtKB-UniRule"/>
</dbReference>
<evidence type="ECO:0000313" key="11">
    <source>
        <dbReference type="Proteomes" id="UP000231252"/>
    </source>
</evidence>
<keyword evidence="6 9" id="KW-1133">Transmembrane helix</keyword>
<proteinExistence type="inferred from homology"/>
<keyword evidence="7 9" id="KW-0811">Translocation</keyword>
<comment type="caution">
    <text evidence="9">Lacks conserved residue(s) required for the propagation of feature annotation.</text>
</comment>
<evidence type="ECO:0000256" key="2">
    <source>
        <dbReference type="ARBA" id="ARBA00008445"/>
    </source>
</evidence>
<sequence length="66" mass="7075">MIIIQIIASIALILLVLVQSKASGLSSSVASSIGMYRSRRGIEKGVFFLTIAFGVIFTVNSLFLVI</sequence>
<evidence type="ECO:0000256" key="4">
    <source>
        <dbReference type="ARBA" id="ARBA00022692"/>
    </source>
</evidence>
<reference evidence="11" key="1">
    <citation type="submission" date="2017-09" db="EMBL/GenBank/DDBJ databases">
        <title>Depth-based differentiation of microbial function through sediment-hosted aquifers and enrichment of novel symbionts in the deep terrestrial subsurface.</title>
        <authorList>
            <person name="Probst A.J."/>
            <person name="Ladd B."/>
            <person name="Jarett J.K."/>
            <person name="Geller-Mcgrath D.E."/>
            <person name="Sieber C.M.K."/>
            <person name="Emerson J.B."/>
            <person name="Anantharaman K."/>
            <person name="Thomas B.C."/>
            <person name="Malmstrom R."/>
            <person name="Stieglmeier M."/>
            <person name="Klingl A."/>
            <person name="Woyke T."/>
            <person name="Ryan C.M."/>
            <person name="Banfield J.F."/>
        </authorList>
    </citation>
    <scope>NUCLEOTIDE SEQUENCE [LARGE SCALE GENOMIC DNA]</scope>
</reference>
<keyword evidence="9" id="KW-1003">Cell membrane</keyword>
<comment type="subcellular location">
    <subcellularLocation>
        <location evidence="9">Cell membrane</location>
        <topology evidence="9">Multi-pass membrane protein</topology>
    </subcellularLocation>
    <subcellularLocation>
        <location evidence="1">Membrane</location>
        <topology evidence="1">Multi-pass membrane protein</topology>
    </subcellularLocation>
</comment>
<comment type="similarity">
    <text evidence="2 9">Belongs to the SecG family.</text>
</comment>
<dbReference type="GO" id="GO:0005886">
    <property type="term" value="C:plasma membrane"/>
    <property type="evidence" value="ECO:0007669"/>
    <property type="project" value="UniProtKB-SubCell"/>
</dbReference>
<dbReference type="NCBIfam" id="TIGR00810">
    <property type="entry name" value="secG"/>
    <property type="match status" value="1"/>
</dbReference>
<evidence type="ECO:0000256" key="9">
    <source>
        <dbReference type="RuleBase" id="RU365087"/>
    </source>
</evidence>
<gene>
    <name evidence="10" type="primary">secG</name>
    <name evidence="10" type="ORF">COT50_04080</name>
</gene>
<organism evidence="10 11">
    <name type="scientific">candidate division WWE3 bacterium CG08_land_8_20_14_0_20_41_10</name>
    <dbReference type="NCBI Taxonomy" id="1975085"/>
    <lineage>
        <taxon>Bacteria</taxon>
        <taxon>Katanobacteria</taxon>
    </lineage>
</organism>
<comment type="caution">
    <text evidence="10">The sequence shown here is derived from an EMBL/GenBank/DDBJ whole genome shotgun (WGS) entry which is preliminary data.</text>
</comment>
<keyword evidence="8 9" id="KW-0472">Membrane</keyword>
<evidence type="ECO:0000256" key="6">
    <source>
        <dbReference type="ARBA" id="ARBA00022989"/>
    </source>
</evidence>
<evidence type="ECO:0000256" key="7">
    <source>
        <dbReference type="ARBA" id="ARBA00023010"/>
    </source>
</evidence>
<dbReference type="GO" id="GO:0009306">
    <property type="term" value="P:protein secretion"/>
    <property type="evidence" value="ECO:0007669"/>
    <property type="project" value="UniProtKB-UniRule"/>
</dbReference>
<comment type="function">
    <text evidence="9">Involved in protein export. Participates in an early event of protein translocation.</text>
</comment>
<dbReference type="Proteomes" id="UP000231252">
    <property type="component" value="Unassembled WGS sequence"/>
</dbReference>
<dbReference type="Pfam" id="PF03840">
    <property type="entry name" value="SecG"/>
    <property type="match status" value="1"/>
</dbReference>
<evidence type="ECO:0000256" key="5">
    <source>
        <dbReference type="ARBA" id="ARBA00022927"/>
    </source>
</evidence>
<evidence type="ECO:0000313" key="10">
    <source>
        <dbReference type="EMBL" id="PIS22045.1"/>
    </source>
</evidence>
<accession>A0A2H0XB51</accession>
<feature type="transmembrane region" description="Helical" evidence="9">
    <location>
        <begin position="46"/>
        <end position="65"/>
    </location>
</feature>
<evidence type="ECO:0000256" key="8">
    <source>
        <dbReference type="ARBA" id="ARBA00023136"/>
    </source>
</evidence>
<protein>
    <recommendedName>
        <fullName evidence="9">Protein-export membrane protein SecG</fullName>
    </recommendedName>
</protein>
<keyword evidence="5 9" id="KW-0653">Protein transport</keyword>
<keyword evidence="3 9" id="KW-0813">Transport</keyword>